<keyword evidence="1" id="KW-0732">Signal</keyword>
<organism evidence="3 4">
    <name type="scientific">Phenylobacterium kunshanense</name>
    <dbReference type="NCBI Taxonomy" id="1445034"/>
    <lineage>
        <taxon>Bacteria</taxon>
        <taxon>Pseudomonadati</taxon>
        <taxon>Pseudomonadota</taxon>
        <taxon>Alphaproteobacteria</taxon>
        <taxon>Caulobacterales</taxon>
        <taxon>Caulobacteraceae</taxon>
        <taxon>Phenylobacterium</taxon>
    </lineage>
</organism>
<comment type="caution">
    <text evidence="3">The sequence shown here is derived from an EMBL/GenBank/DDBJ whole genome shotgun (WGS) entry which is preliminary data.</text>
</comment>
<feature type="chain" id="PRO_5016291081" evidence="1">
    <location>
        <begin position="22"/>
        <end position="200"/>
    </location>
</feature>
<accession>A0A328BD99</accession>
<dbReference type="Pfam" id="PF07589">
    <property type="entry name" value="PEP-CTERM"/>
    <property type="match status" value="1"/>
</dbReference>
<dbReference type="AlphaFoldDB" id="A0A328BD99"/>
<dbReference type="Proteomes" id="UP000249524">
    <property type="component" value="Unassembled WGS sequence"/>
</dbReference>
<dbReference type="EMBL" id="QFYS01000007">
    <property type="protein sequence ID" value="RAK63784.1"/>
    <property type="molecule type" value="Genomic_DNA"/>
</dbReference>
<reference evidence="3 4" key="1">
    <citation type="submission" date="2018-05" db="EMBL/GenBank/DDBJ databases">
        <authorList>
            <person name="Lanie J.A."/>
            <person name="Ng W.-L."/>
            <person name="Kazmierczak K.M."/>
            <person name="Andrzejewski T.M."/>
            <person name="Davidsen T.M."/>
            <person name="Wayne K.J."/>
            <person name="Tettelin H."/>
            <person name="Glass J.I."/>
            <person name="Rusch D."/>
            <person name="Podicherti R."/>
            <person name="Tsui H.-C.T."/>
            <person name="Winkler M.E."/>
        </authorList>
    </citation>
    <scope>NUCLEOTIDE SEQUENCE [LARGE SCALE GENOMIC DNA]</scope>
    <source>
        <strain evidence="3 4">BUT-10</strain>
    </source>
</reference>
<evidence type="ECO:0000313" key="3">
    <source>
        <dbReference type="EMBL" id="RAK63784.1"/>
    </source>
</evidence>
<dbReference type="InterPro" id="IPR013424">
    <property type="entry name" value="Ice-binding_C"/>
</dbReference>
<dbReference type="NCBIfam" id="NF035944">
    <property type="entry name" value="PEPxxWA-CTERM"/>
    <property type="match status" value="1"/>
</dbReference>
<dbReference type="Pfam" id="PF07452">
    <property type="entry name" value="CHRD"/>
    <property type="match status" value="1"/>
</dbReference>
<dbReference type="SMART" id="SM00754">
    <property type="entry name" value="CHRD"/>
    <property type="match status" value="1"/>
</dbReference>
<sequence>MRALTLALALAACGAGGPAVAATYVFEADLNGANEASPNASPGFGYSRLYLDTDAHTLRITAEFQDLIGNTTAAHVHGPTAAPGAGVAAVATQTPSFVGFPLGVTAGNWDHTFDTTQTSTWNLTFINNNGGTPLGAEAALLVALEQGRAYFNIHTEVFPGGEIRGFYAAAVPEPGVWALLIAGFGLAGAALRRRAVGASA</sequence>
<evidence type="ECO:0000256" key="1">
    <source>
        <dbReference type="SAM" id="SignalP"/>
    </source>
</evidence>
<dbReference type="InterPro" id="IPR010895">
    <property type="entry name" value="CHRD"/>
</dbReference>
<feature type="signal peptide" evidence="1">
    <location>
        <begin position="1"/>
        <end position="21"/>
    </location>
</feature>
<evidence type="ECO:0000313" key="4">
    <source>
        <dbReference type="Proteomes" id="UP000249524"/>
    </source>
</evidence>
<proteinExistence type="predicted"/>
<protein>
    <submittedName>
        <fullName evidence="3">PEP-CTERM sorting domain-containing protein</fullName>
    </submittedName>
</protein>
<feature type="domain" description="CHRD" evidence="2">
    <location>
        <begin position="24"/>
        <end position="169"/>
    </location>
</feature>
<evidence type="ECO:0000259" key="2">
    <source>
        <dbReference type="SMART" id="SM00754"/>
    </source>
</evidence>
<dbReference type="OrthoDB" id="571052at2"/>
<dbReference type="NCBIfam" id="TIGR02595">
    <property type="entry name" value="PEP_CTERM"/>
    <property type="match status" value="1"/>
</dbReference>
<dbReference type="RefSeq" id="WP_111277094.1">
    <property type="nucleotide sequence ID" value="NZ_QFYS01000007.1"/>
</dbReference>
<gene>
    <name evidence="3" type="ORF">DJ019_15175</name>
</gene>
<keyword evidence="4" id="KW-1185">Reference proteome</keyword>
<name>A0A328BD99_9CAUL</name>